<dbReference type="OrthoDB" id="10053061at2759"/>
<feature type="domain" description="DDHD" evidence="5">
    <location>
        <begin position="324"/>
        <end position="516"/>
    </location>
</feature>
<dbReference type="GO" id="GO:0008525">
    <property type="term" value="F:phosphatidylcholine transporter activity"/>
    <property type="evidence" value="ECO:0007669"/>
    <property type="project" value="TreeGrafter"/>
</dbReference>
<dbReference type="PANTHER" id="PTHR10658">
    <property type="entry name" value="PHOSPHATIDYLINOSITOL TRANSFER PROTEIN"/>
    <property type="match status" value="1"/>
</dbReference>
<evidence type="ECO:0000256" key="1">
    <source>
        <dbReference type="ARBA" id="ARBA00010316"/>
    </source>
</evidence>
<gene>
    <name evidence="6" type="ORF">CUNI_LOCUS21760</name>
</gene>
<sequence>SLFDKRVEQFRQMYGHEGSSAAPNAEVPLQPASSVCRTQVLFLVLYGGNLLDYIHDAVSRRRDMTNLQATFNNVIQSHYQLDPTCVQFRLVACPNLCKQTLSLLSRLSLYNTPPGSNTKDVNLFRSQNFVPLEAVALIATGSSDYREQVNAMVMSANRVYNSFLQSPEGKEFTGQVCLLADAVGSLFAYDALTSASSPFRHDGSHCSSQESLESSSACPESGVASMPLSRSSRKFSLSDPNLVQDTLSPSRIRHPERSKSQIMASDVSKAYHCSQKECKEKLLQPLPSQNSLLNSKDNSATRENVEKAATRRTSGESDGSSAGFDFDVSDFFMCGAPLGMILAYRNFQRGNDSRLLRPNCHQVYNMFHSNDPTAKHLEPLLHDGFSYIPPVNICRYSKFPLGDGEPVHVVETVQKHLKLFTLETREHKCSSENIRHLQRQNSFSSLTSTSSGLGENTVASITNVTRNWWGVKRVDYVLYCPEVLHTFPTNALPHLFHASFWESLDMVAFILRQVLRQNEFRLEPIPGLVPGAIPGFKMKTPREKWIKRRTTIKVRNLQPNHRANDVIVLENTPQLLTAKFVYGSLDIASLSGEKVDVNIMKQPPTGDWALLASSTTDSHGRFSYLIPEADRLPQGMYPVKLVVRGDHTYVDLFLTVLPPKTETVVFSIDGSFTASVSITGKNPKVRAGAVDVVRQWQDRGYLILYVSARPDLQHRKVVTWLTQHNFPHGIVAFMDGLSKDPLKQKFNYIKSLQTEAQIELKAAYGSSKDVSIYKDLGLQPNQIFIVGKVSRKQFGHAQILSDGYSAHLIQLTSPGFLRPAVGGARFFLQKSNFRLSTYEHHRKDSKKSAWGSLSNPPGHISARSKFKPSQTTGDNTSAIITVQDFSTGT</sequence>
<feature type="region of interest" description="Disordered" evidence="4">
    <location>
        <begin position="200"/>
        <end position="264"/>
    </location>
</feature>
<keyword evidence="3" id="KW-0106">Calcium</keyword>
<organism evidence="6 7">
    <name type="scientific">Candidula unifasciata</name>
    <dbReference type="NCBI Taxonomy" id="100452"/>
    <lineage>
        <taxon>Eukaryota</taxon>
        <taxon>Metazoa</taxon>
        <taxon>Spiralia</taxon>
        <taxon>Lophotrochozoa</taxon>
        <taxon>Mollusca</taxon>
        <taxon>Gastropoda</taxon>
        <taxon>Heterobranchia</taxon>
        <taxon>Euthyneura</taxon>
        <taxon>Panpulmonata</taxon>
        <taxon>Eupulmonata</taxon>
        <taxon>Stylommatophora</taxon>
        <taxon>Helicina</taxon>
        <taxon>Helicoidea</taxon>
        <taxon>Geomitridae</taxon>
        <taxon>Candidula</taxon>
    </lineage>
</organism>
<keyword evidence="7" id="KW-1185">Reference proteome</keyword>
<feature type="region of interest" description="Disordered" evidence="4">
    <location>
        <begin position="284"/>
        <end position="320"/>
    </location>
</feature>
<reference evidence="6" key="1">
    <citation type="submission" date="2021-04" db="EMBL/GenBank/DDBJ databases">
        <authorList>
            <consortium name="Molecular Ecology Group"/>
        </authorList>
    </citation>
    <scope>NUCLEOTIDE SEQUENCE</scope>
</reference>
<dbReference type="Pfam" id="PF02862">
    <property type="entry name" value="DDHD"/>
    <property type="match status" value="2"/>
</dbReference>
<dbReference type="PROSITE" id="PS51043">
    <property type="entry name" value="DDHD"/>
    <property type="match status" value="1"/>
</dbReference>
<dbReference type="EMBL" id="CAJHNH020008504">
    <property type="protein sequence ID" value="CAG5136202.1"/>
    <property type="molecule type" value="Genomic_DNA"/>
</dbReference>
<dbReference type="GO" id="GO:0035091">
    <property type="term" value="F:phosphatidylinositol binding"/>
    <property type="evidence" value="ECO:0007669"/>
    <property type="project" value="TreeGrafter"/>
</dbReference>
<dbReference type="GO" id="GO:0031210">
    <property type="term" value="F:phosphatidylcholine binding"/>
    <property type="evidence" value="ECO:0007669"/>
    <property type="project" value="TreeGrafter"/>
</dbReference>
<feature type="non-terminal residue" evidence="6">
    <location>
        <position position="889"/>
    </location>
</feature>
<dbReference type="InterPro" id="IPR001666">
    <property type="entry name" value="PI_transfer"/>
</dbReference>
<keyword evidence="2" id="KW-0597">Phosphoprotein</keyword>
<feature type="region of interest" description="Disordered" evidence="4">
    <location>
        <begin position="846"/>
        <end position="875"/>
    </location>
</feature>
<dbReference type="GO" id="GO:0046872">
    <property type="term" value="F:metal ion binding"/>
    <property type="evidence" value="ECO:0007669"/>
    <property type="project" value="InterPro"/>
</dbReference>
<evidence type="ECO:0000313" key="6">
    <source>
        <dbReference type="EMBL" id="CAG5136202.1"/>
    </source>
</evidence>
<feature type="compositionally biased region" description="Low complexity" evidence="4">
    <location>
        <begin position="205"/>
        <end position="216"/>
    </location>
</feature>
<evidence type="ECO:0000259" key="5">
    <source>
        <dbReference type="PROSITE" id="PS51043"/>
    </source>
</evidence>
<evidence type="ECO:0000256" key="3">
    <source>
        <dbReference type="ARBA" id="ARBA00022837"/>
    </source>
</evidence>
<dbReference type="PANTHER" id="PTHR10658:SF81">
    <property type="entry name" value="PROTEIN RETINAL DEGENERATION B"/>
    <property type="match status" value="1"/>
</dbReference>
<evidence type="ECO:0000256" key="2">
    <source>
        <dbReference type="ARBA" id="ARBA00022553"/>
    </source>
</evidence>
<evidence type="ECO:0000256" key="4">
    <source>
        <dbReference type="SAM" id="MobiDB-lite"/>
    </source>
</evidence>
<dbReference type="Pfam" id="PF24695">
    <property type="entry name" value="PITM1-3"/>
    <property type="match status" value="1"/>
</dbReference>
<dbReference type="InterPro" id="IPR031315">
    <property type="entry name" value="LNS2/PITP"/>
</dbReference>
<evidence type="ECO:0000313" key="7">
    <source>
        <dbReference type="Proteomes" id="UP000678393"/>
    </source>
</evidence>
<feature type="compositionally biased region" description="Polar residues" evidence="4">
    <location>
        <begin position="228"/>
        <end position="249"/>
    </location>
</feature>
<feature type="compositionally biased region" description="Basic and acidic residues" evidence="4">
    <location>
        <begin position="299"/>
        <end position="315"/>
    </location>
</feature>
<dbReference type="InterPro" id="IPR036412">
    <property type="entry name" value="HAD-like_sf"/>
</dbReference>
<comment type="similarity">
    <text evidence="1">Belongs to the PtdIns transfer protein family. PI transfer class IIA subfamily.</text>
</comment>
<protein>
    <recommendedName>
        <fullName evidence="5">DDHD domain-containing protein</fullName>
    </recommendedName>
</protein>
<dbReference type="FunFam" id="3.40.50.1000:FF:000173">
    <property type="entry name" value="Membrane-associated phosphatidylinositol transfer protein 2"/>
    <property type="match status" value="1"/>
</dbReference>
<dbReference type="Pfam" id="PF24694">
    <property type="entry name" value="LNS2_PITM1-3"/>
    <property type="match status" value="1"/>
</dbReference>
<comment type="caution">
    <text evidence="6">The sequence shown here is derived from an EMBL/GenBank/DDBJ whole genome shotgun (WGS) entry which is preliminary data.</text>
</comment>
<dbReference type="SMART" id="SM00775">
    <property type="entry name" value="LNS2"/>
    <property type="match status" value="1"/>
</dbReference>
<dbReference type="SMART" id="SM01127">
    <property type="entry name" value="DDHD"/>
    <property type="match status" value="1"/>
</dbReference>
<dbReference type="SUPFAM" id="SSF56784">
    <property type="entry name" value="HAD-like"/>
    <property type="match status" value="1"/>
</dbReference>
<dbReference type="AlphaFoldDB" id="A0A8S4A7P9"/>
<dbReference type="Proteomes" id="UP000678393">
    <property type="component" value="Unassembled WGS sequence"/>
</dbReference>
<proteinExistence type="inferred from homology"/>
<dbReference type="GO" id="GO:0005737">
    <property type="term" value="C:cytoplasm"/>
    <property type="evidence" value="ECO:0007669"/>
    <property type="project" value="TreeGrafter"/>
</dbReference>
<dbReference type="GO" id="GO:0008526">
    <property type="term" value="F:phosphatidylinositol transfer activity"/>
    <property type="evidence" value="ECO:0007669"/>
    <property type="project" value="TreeGrafter"/>
</dbReference>
<name>A0A8S4A7P9_9EUPU</name>
<dbReference type="InterPro" id="IPR004177">
    <property type="entry name" value="DDHD_dom"/>
</dbReference>
<feature type="compositionally biased region" description="Low complexity" evidence="4">
    <location>
        <begin position="284"/>
        <end position="295"/>
    </location>
</feature>
<accession>A0A8S4A7P9</accession>